<reference evidence="5" key="1">
    <citation type="submission" date="2025-08" db="UniProtKB">
        <authorList>
            <consortium name="Ensembl"/>
        </authorList>
    </citation>
    <scope>IDENTIFICATION</scope>
</reference>
<dbReference type="GO" id="GO:0061630">
    <property type="term" value="F:ubiquitin protein ligase activity"/>
    <property type="evidence" value="ECO:0007669"/>
    <property type="project" value="TreeGrafter"/>
</dbReference>
<keyword evidence="3" id="KW-0862">Zinc</keyword>
<evidence type="ECO:0000313" key="5">
    <source>
        <dbReference type="Ensembl" id="ENSMMNP00015029938.1"/>
    </source>
</evidence>
<dbReference type="GO" id="GO:0006511">
    <property type="term" value="P:ubiquitin-dependent protein catabolic process"/>
    <property type="evidence" value="ECO:0007669"/>
    <property type="project" value="TreeGrafter"/>
</dbReference>
<feature type="domain" description="Di19 zinc-binding" evidence="4">
    <location>
        <begin position="40"/>
        <end position="99"/>
    </location>
</feature>
<dbReference type="InterPro" id="IPR051438">
    <property type="entry name" value="RNF_E3_ubiq-protein_ligase"/>
</dbReference>
<keyword evidence="3" id="KW-0479">Metal-binding</keyword>
<evidence type="ECO:0000259" key="4">
    <source>
        <dbReference type="Pfam" id="PF05605"/>
    </source>
</evidence>
<organism evidence="5 6">
    <name type="scientific">Monodon monoceros</name>
    <name type="common">Narwhal</name>
    <name type="synonym">Ceratodon monodon</name>
    <dbReference type="NCBI Taxonomy" id="40151"/>
    <lineage>
        <taxon>Eukaryota</taxon>
        <taxon>Metazoa</taxon>
        <taxon>Chordata</taxon>
        <taxon>Craniata</taxon>
        <taxon>Vertebrata</taxon>
        <taxon>Euteleostomi</taxon>
        <taxon>Mammalia</taxon>
        <taxon>Eutheria</taxon>
        <taxon>Laurasiatheria</taxon>
        <taxon>Artiodactyla</taxon>
        <taxon>Whippomorpha</taxon>
        <taxon>Cetacea</taxon>
        <taxon>Odontoceti</taxon>
        <taxon>Monodontidae</taxon>
        <taxon>Monodon</taxon>
    </lineage>
</organism>
<dbReference type="GO" id="GO:0008270">
    <property type="term" value="F:zinc ion binding"/>
    <property type="evidence" value="ECO:0007669"/>
    <property type="project" value="UniProtKB-KW"/>
</dbReference>
<keyword evidence="3" id="KW-0863">Zinc-finger</keyword>
<dbReference type="Proteomes" id="UP000694561">
    <property type="component" value="Unplaced"/>
</dbReference>
<dbReference type="PANTHER" id="PTHR46016:SF4">
    <property type="entry name" value="E3 UBIQUITIN-PROTEIN LIGASE RNF166"/>
    <property type="match status" value="1"/>
</dbReference>
<name>A0A8C6CMP8_MONMO</name>
<dbReference type="PANTHER" id="PTHR46016">
    <property type="entry name" value="ZINC FINGER, RING/FYVE/PHD-TYPE"/>
    <property type="match status" value="1"/>
</dbReference>
<proteinExistence type="predicted"/>
<reference evidence="5" key="2">
    <citation type="submission" date="2025-09" db="UniProtKB">
        <authorList>
            <consortium name="Ensembl"/>
        </authorList>
    </citation>
    <scope>IDENTIFICATION</scope>
</reference>
<dbReference type="GO" id="GO:0005737">
    <property type="term" value="C:cytoplasm"/>
    <property type="evidence" value="ECO:0007669"/>
    <property type="project" value="UniProtKB-SubCell"/>
</dbReference>
<dbReference type="GeneTree" id="ENSGT00950000182909"/>
<sequence length="154" mass="17157">MRVHVASCLKVQEQMANCPKLVPVVPTSQPIPSAVPNRSTFACPYCGARSLDQQKLVKHCMDKHYSDPNRVVCPICSAVPWGDPSYQSANFLQRLLPRHKFSYDTFVDWGPGPAPSNSSPSQVPHSSILSDVMTFSHFLEQRQSSYPSYCNICV</sequence>
<dbReference type="Pfam" id="PF05605">
    <property type="entry name" value="zf-Di19"/>
    <property type="match status" value="1"/>
</dbReference>
<keyword evidence="6" id="KW-1185">Reference proteome</keyword>
<accession>A0A8C6CMP8</accession>
<evidence type="ECO:0000256" key="2">
    <source>
        <dbReference type="ARBA" id="ARBA00022490"/>
    </source>
</evidence>
<comment type="subcellular location">
    <subcellularLocation>
        <location evidence="1">Cytoplasm</location>
    </subcellularLocation>
</comment>
<keyword evidence="2" id="KW-0963">Cytoplasm</keyword>
<evidence type="ECO:0000256" key="3">
    <source>
        <dbReference type="ARBA" id="ARBA00022771"/>
    </source>
</evidence>
<dbReference type="GO" id="GO:0000209">
    <property type="term" value="P:protein polyubiquitination"/>
    <property type="evidence" value="ECO:0007669"/>
    <property type="project" value="TreeGrafter"/>
</dbReference>
<evidence type="ECO:0000256" key="1">
    <source>
        <dbReference type="ARBA" id="ARBA00004496"/>
    </source>
</evidence>
<dbReference type="Ensembl" id="ENSMMNT00015032889.1">
    <property type="protein sequence ID" value="ENSMMNP00015029938.1"/>
    <property type="gene ID" value="ENSMMNG00015021804.1"/>
</dbReference>
<evidence type="ECO:0000313" key="6">
    <source>
        <dbReference type="Proteomes" id="UP000694561"/>
    </source>
</evidence>
<dbReference type="InterPro" id="IPR008598">
    <property type="entry name" value="Di19_Zn-bd"/>
</dbReference>
<protein>
    <recommendedName>
        <fullName evidence="4">Di19 zinc-binding domain-containing protein</fullName>
    </recommendedName>
</protein>
<dbReference type="AlphaFoldDB" id="A0A8C6CMP8"/>